<sequence>MTNMPFEAWRKELSKIQTEIDELDEAFWDKYSNDEVEPEVFKKAEIEHLKERRLLVLKLQAHAKTPVEDIHQE</sequence>
<gene>
    <name evidence="1" type="primary">38</name>
    <name evidence="1" type="ORF">SEA_KENOSHA_38</name>
</gene>
<protein>
    <submittedName>
        <fullName evidence="1">Uncharacterized protein</fullName>
    </submittedName>
</protein>
<evidence type="ECO:0000313" key="2">
    <source>
        <dbReference type="Proteomes" id="UP000318324"/>
    </source>
</evidence>
<dbReference type="RefSeq" id="YP_009849472.1">
    <property type="nucleotide sequence ID" value="NC_048793.1"/>
</dbReference>
<keyword evidence="2" id="KW-1185">Reference proteome</keyword>
<evidence type="ECO:0000313" key="1">
    <source>
        <dbReference type="EMBL" id="QDH85269.1"/>
    </source>
</evidence>
<organism evidence="1 2">
    <name type="scientific">Gordonia phage Kenosha</name>
    <dbReference type="NCBI Taxonomy" id="2588490"/>
    <lineage>
        <taxon>Viruses</taxon>
        <taxon>Duplodnaviria</taxon>
        <taxon>Heunggongvirae</taxon>
        <taxon>Uroviricota</taxon>
        <taxon>Caudoviricetes</taxon>
        <taxon>Deejayvirinae</taxon>
        <taxon>Kenoshavirus</taxon>
        <taxon>Kenoshavirus kenosha</taxon>
    </lineage>
</organism>
<dbReference type="EMBL" id="MN010761">
    <property type="protein sequence ID" value="QDH85269.1"/>
    <property type="molecule type" value="Genomic_DNA"/>
</dbReference>
<dbReference type="Proteomes" id="UP000318324">
    <property type="component" value="Segment"/>
</dbReference>
<reference evidence="1 2" key="1">
    <citation type="submission" date="2019-05" db="EMBL/GenBank/DDBJ databases">
        <authorList>
            <person name="Anderson T.C."/>
            <person name="Ballou V.G."/>
            <person name="Berkey V.K."/>
            <person name="Bonaccorso K.R."/>
            <person name="Busby L.B."/>
            <person name="Carey D.A."/>
            <person name="Cutaia C."/>
            <person name="Dalenburg J."/>
            <person name="Diaz-Ramirez E.N."/>
            <person name="Holmes K.J."/>
            <person name="Liner T.A."/>
            <person name="McGrew S.T."/>
            <person name="Meares D.P."/>
            <person name="Mordente R.E."/>
            <person name="Pietrzak P.A."/>
            <person name="Shirley O.A."/>
            <person name="Slimani Z."/>
            <person name="Smith A.M."/>
            <person name="Wallace S.D."/>
            <person name="Wright Y.S."/>
            <person name="Williams D.C."/>
            <person name="Garlena R.A."/>
            <person name="Russell D.A."/>
            <person name="Pope W.H."/>
            <person name="Jacobs-Sera D."/>
            <person name="Hatfull G.F."/>
        </authorList>
    </citation>
    <scope>NUCLEOTIDE SEQUENCE [LARGE SCALE GENOMIC DNA]</scope>
</reference>
<dbReference type="GeneID" id="55619908"/>
<proteinExistence type="predicted"/>
<accession>A0A514CXP0</accession>
<dbReference type="KEGG" id="vg:55619908"/>
<name>A0A514CXP0_9CAUD</name>